<organism evidence="1 2">
    <name type="scientific">Halobacillus kuroshimensis</name>
    <dbReference type="NCBI Taxonomy" id="302481"/>
    <lineage>
        <taxon>Bacteria</taxon>
        <taxon>Bacillati</taxon>
        <taxon>Bacillota</taxon>
        <taxon>Bacilli</taxon>
        <taxon>Bacillales</taxon>
        <taxon>Bacillaceae</taxon>
        <taxon>Halobacillus</taxon>
    </lineage>
</organism>
<dbReference type="Proteomes" id="UP000663970">
    <property type="component" value="Unassembled WGS sequence"/>
</dbReference>
<name>A0ABS3E0V4_9BACI</name>
<accession>A0ABS3E0V4</accession>
<protein>
    <submittedName>
        <fullName evidence="1">Uncharacterized protein</fullName>
    </submittedName>
</protein>
<keyword evidence="2" id="KW-1185">Reference proteome</keyword>
<comment type="caution">
    <text evidence="1">The sequence shown here is derived from an EMBL/GenBank/DDBJ whole genome shotgun (WGS) entry which is preliminary data.</text>
</comment>
<reference evidence="1 2" key="1">
    <citation type="submission" date="2020-12" db="EMBL/GenBank/DDBJ databases">
        <title>Oil enriched cultivation method for isolating marine PHA-producing bacteria.</title>
        <authorList>
            <person name="Zheng W."/>
            <person name="Yu S."/>
            <person name="Huang Y."/>
        </authorList>
    </citation>
    <scope>NUCLEOTIDE SEQUENCE [LARGE SCALE GENOMIC DNA]</scope>
    <source>
        <strain evidence="1 2">SY-2-6</strain>
    </source>
</reference>
<proteinExistence type="predicted"/>
<gene>
    <name evidence="1" type="ORF">JF544_18405</name>
</gene>
<evidence type="ECO:0000313" key="1">
    <source>
        <dbReference type="EMBL" id="MBN8237221.1"/>
    </source>
</evidence>
<dbReference type="EMBL" id="JAEKJY010000008">
    <property type="protein sequence ID" value="MBN8237221.1"/>
    <property type="molecule type" value="Genomic_DNA"/>
</dbReference>
<sequence length="90" mass="10653">MICAHPVIVKTRTIRNNQQLYEEREESLELYEDSVVCPDETFQLKDVHDVSYKEFSQGSGFLYLHTMKGVRTFLVKEHPRAWMDAFRTNV</sequence>
<evidence type="ECO:0000313" key="2">
    <source>
        <dbReference type="Proteomes" id="UP000663970"/>
    </source>
</evidence>